<dbReference type="Proteomes" id="UP000824366">
    <property type="component" value="Chromosome"/>
</dbReference>
<evidence type="ECO:0000259" key="1">
    <source>
        <dbReference type="PROSITE" id="PS51664"/>
    </source>
</evidence>
<dbReference type="Pfam" id="PF02624">
    <property type="entry name" value="YcaO"/>
    <property type="match status" value="1"/>
</dbReference>
<dbReference type="InterPro" id="IPR041080">
    <property type="entry name" value="YcaO_C"/>
</dbReference>
<dbReference type="NCBIfam" id="TIGR00702">
    <property type="entry name" value="YcaO-type kinase domain"/>
    <property type="match status" value="1"/>
</dbReference>
<dbReference type="GO" id="GO:0005840">
    <property type="term" value="C:ribosome"/>
    <property type="evidence" value="ECO:0007669"/>
    <property type="project" value="UniProtKB-KW"/>
</dbReference>
<dbReference type="NCBIfam" id="NF040716">
    <property type="entry name" value="YcaO_for_S12"/>
    <property type="match status" value="1"/>
</dbReference>
<dbReference type="RefSeq" id="WP_223912039.1">
    <property type="nucleotide sequence ID" value="NZ_AP024238.1"/>
</dbReference>
<keyword evidence="3" id="KW-1185">Reference proteome</keyword>
<evidence type="ECO:0000313" key="3">
    <source>
        <dbReference type="Proteomes" id="UP000824366"/>
    </source>
</evidence>
<reference evidence="2 3" key="1">
    <citation type="journal article" date="2021" name="Microbiol. Spectr.">
        <title>A Single Bacterium Capable of Oxidation and Reduction of Iron at Circumneutral pH.</title>
        <authorList>
            <person name="Kato S."/>
            <person name="Ohkuma M."/>
        </authorList>
    </citation>
    <scope>NUCLEOTIDE SEQUENCE [LARGE SCALE GENOMIC DNA]</scope>
    <source>
        <strain evidence="2 3">MIZ03</strain>
    </source>
</reference>
<dbReference type="Pfam" id="PF18381">
    <property type="entry name" value="YcaO_C"/>
    <property type="match status" value="1"/>
</dbReference>
<dbReference type="PANTHER" id="PTHR37809:SF1">
    <property type="entry name" value="RIBOSOMAL PROTEIN S12 METHYLTHIOTRANSFERASE ACCESSORY FACTOR YCAO"/>
    <property type="match status" value="1"/>
</dbReference>
<organism evidence="2 3">
    <name type="scientific">Rhodoferax lithotrophicus</name>
    <dbReference type="NCBI Taxonomy" id="2798804"/>
    <lineage>
        <taxon>Bacteria</taxon>
        <taxon>Pseudomonadati</taxon>
        <taxon>Pseudomonadota</taxon>
        <taxon>Betaproteobacteria</taxon>
        <taxon>Burkholderiales</taxon>
        <taxon>Comamonadaceae</taxon>
        <taxon>Rhodoferax</taxon>
    </lineage>
</organism>
<gene>
    <name evidence="2" type="ORF">MIZ03_2144</name>
</gene>
<keyword evidence="2" id="KW-0687">Ribonucleoprotein</keyword>
<dbReference type="Gene3D" id="3.30.1330.230">
    <property type="match status" value="1"/>
</dbReference>
<keyword evidence="2" id="KW-0689">Ribosomal protein</keyword>
<name>A0ABN6D8U9_9BURK</name>
<protein>
    <submittedName>
        <fullName evidence="2">Ribosomal protein S12 methylthiotransferase accessory factor YcaO</fullName>
    </submittedName>
</protein>
<dbReference type="PROSITE" id="PS51664">
    <property type="entry name" value="YCAO"/>
    <property type="match status" value="1"/>
</dbReference>
<sequence>MTHTTFIPGKDAALEITISTLQGKLQHMGFHIEERSWLNPVDGIWSVHIRDRDCPLLFTNGKGASRLACLASALGEFFERLSTHYFWTHFYLGPEVAERPHVHFPQERWFDVPEDESWPAELLSPELHQLYNPEGNIDASSLVDFNSGAVERGICALPYVRQSDGQTVYFPVNIIGNLYVSNGMSAGNTATEARTQALSEIFERAIKARIISEGLCLPDVPEAVIARYPRIARGIAALREAGFGILVKDASLGGQYPVMNVTLLNPADQGCFASFGAHPQFEVALERALTELLQGRALDALAGFPAPGFDLEETASSTNIEIHFVDSSGVIHWKFLGDTPDFEFVDWNFGSTTAEDYAWCLDRLHQDGHQVYVADFAQFGVYACRVLVPGLSEIYPIDDLEFENNSVANDFREAILNLPDLDDEECADLLDTLNDSNLADHRPVPGLIGMAADAGSFWSDLRLGELKTLLALAVGDEAATLEGCEWILNFDQINPERKRVYACIQNLIRLADMGDSGPYLDTLALLYGAGPLAQAHALIMQEDRFMGLSAPGLAMDGCEMHHKLWAAYDKIHGFV</sequence>
<accession>A0ABN6D8U9</accession>
<evidence type="ECO:0000313" key="2">
    <source>
        <dbReference type="EMBL" id="BCO27256.1"/>
    </source>
</evidence>
<dbReference type="InterPro" id="IPR003776">
    <property type="entry name" value="YcaO-like_dom"/>
</dbReference>
<feature type="domain" description="YcaO" evidence="1">
    <location>
        <begin position="61"/>
        <end position="445"/>
    </location>
</feature>
<proteinExistence type="predicted"/>
<dbReference type="EMBL" id="AP024238">
    <property type="protein sequence ID" value="BCO27256.1"/>
    <property type="molecule type" value="Genomic_DNA"/>
</dbReference>
<dbReference type="PANTHER" id="PTHR37809">
    <property type="entry name" value="RIBOSOMAL PROTEIN S12 METHYLTHIOTRANSFERASE ACCESSORY FACTOR YCAO"/>
    <property type="match status" value="1"/>
</dbReference>